<dbReference type="NCBIfam" id="TIGR00208">
    <property type="entry name" value="fliS"/>
    <property type="match status" value="1"/>
</dbReference>
<comment type="similarity">
    <text evidence="2 6">Belongs to the FliS family.</text>
</comment>
<evidence type="ECO:0000313" key="8">
    <source>
        <dbReference type="Proteomes" id="UP000242432"/>
    </source>
</evidence>
<evidence type="ECO:0000256" key="1">
    <source>
        <dbReference type="ARBA" id="ARBA00004514"/>
    </source>
</evidence>
<dbReference type="GO" id="GO:0044780">
    <property type="term" value="P:bacterial-type flagellum assembly"/>
    <property type="evidence" value="ECO:0007669"/>
    <property type="project" value="InterPro"/>
</dbReference>
<keyword evidence="7" id="KW-0282">Flagellum</keyword>
<dbReference type="InterPro" id="IPR003713">
    <property type="entry name" value="FliS"/>
</dbReference>
<dbReference type="Pfam" id="PF02561">
    <property type="entry name" value="FliS"/>
    <property type="match status" value="1"/>
</dbReference>
<dbReference type="PANTHER" id="PTHR34773">
    <property type="entry name" value="FLAGELLAR SECRETION CHAPERONE FLIS"/>
    <property type="match status" value="1"/>
</dbReference>
<dbReference type="Proteomes" id="UP000242432">
    <property type="component" value="Unassembled WGS sequence"/>
</dbReference>
<evidence type="ECO:0000256" key="4">
    <source>
        <dbReference type="ARBA" id="ARBA00022795"/>
    </source>
</evidence>
<evidence type="ECO:0000256" key="2">
    <source>
        <dbReference type="ARBA" id="ARBA00008787"/>
    </source>
</evidence>
<reference evidence="8" key="1">
    <citation type="submission" date="2017-02" db="EMBL/GenBank/DDBJ databases">
        <authorList>
            <person name="Varghese N."/>
            <person name="Submissions S."/>
        </authorList>
    </citation>
    <scope>NUCLEOTIDE SEQUENCE [LARGE SCALE GENOMIC DNA]</scope>
    <source>
        <strain evidence="8">DSM 3072</strain>
    </source>
</reference>
<protein>
    <recommendedName>
        <fullName evidence="6">Flagellar secretion chaperone FliS</fullName>
    </recommendedName>
</protein>
<sequence length="155" mass="17369">MYGRNLKAYQKTNVNAELSVADPYYVTKLLYQGLFERIAQAKGAIERGDLALKAKKLSTATAILENLRSTLDFSQSPSIAQSLFDIYSYMIDQLAEASIQIKTEPLDNALRAFMPIKKAWDAIPIEAQREAQAKRSDEQLNIDLNHDANIAKGFI</sequence>
<dbReference type="InterPro" id="IPR036584">
    <property type="entry name" value="FliS_sf"/>
</dbReference>
<keyword evidence="4 6" id="KW-1005">Bacterial flagellum biogenesis</keyword>
<keyword evidence="3 6" id="KW-0963">Cytoplasm</keyword>
<name>A0A1T4VAH6_9GAMM</name>
<dbReference type="GO" id="GO:0071973">
    <property type="term" value="P:bacterial-type flagellum-dependent cell motility"/>
    <property type="evidence" value="ECO:0007669"/>
    <property type="project" value="TreeGrafter"/>
</dbReference>
<dbReference type="PIRSF" id="PIRSF039090">
    <property type="entry name" value="Flis"/>
    <property type="match status" value="1"/>
</dbReference>
<dbReference type="STRING" id="83771.SAMN02910357_02035"/>
<comment type="subcellular location">
    <subcellularLocation>
        <location evidence="1 6">Cytoplasm</location>
        <location evidence="1 6">Cytosol</location>
    </subcellularLocation>
</comment>
<proteinExistence type="inferred from homology"/>
<dbReference type="SUPFAM" id="SSF101116">
    <property type="entry name" value="Flagellar export chaperone FliS"/>
    <property type="match status" value="1"/>
</dbReference>
<keyword evidence="8" id="KW-1185">Reference proteome</keyword>
<evidence type="ECO:0000313" key="7">
    <source>
        <dbReference type="EMBL" id="SKA61886.1"/>
    </source>
</evidence>
<gene>
    <name evidence="7" type="ORF">SAMN02745213_01165</name>
</gene>
<accession>A0A1T4VAH6</accession>
<evidence type="ECO:0000256" key="6">
    <source>
        <dbReference type="PIRNR" id="PIRNR039090"/>
    </source>
</evidence>
<dbReference type="GO" id="GO:0005829">
    <property type="term" value="C:cytosol"/>
    <property type="evidence" value="ECO:0007669"/>
    <property type="project" value="UniProtKB-SubCell"/>
</dbReference>
<dbReference type="EMBL" id="FUXX01000016">
    <property type="protein sequence ID" value="SKA61886.1"/>
    <property type="molecule type" value="Genomic_DNA"/>
</dbReference>
<keyword evidence="7" id="KW-0966">Cell projection</keyword>
<dbReference type="Gene3D" id="1.20.120.340">
    <property type="entry name" value="Flagellar protein FliS"/>
    <property type="match status" value="1"/>
</dbReference>
<evidence type="ECO:0000256" key="5">
    <source>
        <dbReference type="ARBA" id="ARBA00023186"/>
    </source>
</evidence>
<keyword evidence="7" id="KW-0969">Cilium</keyword>
<dbReference type="CDD" id="cd16098">
    <property type="entry name" value="FliS"/>
    <property type="match status" value="1"/>
</dbReference>
<dbReference type="AlphaFoldDB" id="A0A1T4VAH6"/>
<organism evidence="7 8">
    <name type="scientific">Succinivibrio dextrinosolvens DSM 3072</name>
    <dbReference type="NCBI Taxonomy" id="1123324"/>
    <lineage>
        <taxon>Bacteria</taxon>
        <taxon>Pseudomonadati</taxon>
        <taxon>Pseudomonadota</taxon>
        <taxon>Gammaproteobacteria</taxon>
        <taxon>Aeromonadales</taxon>
        <taxon>Succinivibrionaceae</taxon>
        <taxon>Succinivibrio</taxon>
    </lineage>
</organism>
<keyword evidence="5" id="KW-0143">Chaperone</keyword>
<evidence type="ECO:0000256" key="3">
    <source>
        <dbReference type="ARBA" id="ARBA00022490"/>
    </source>
</evidence>
<dbReference type="PANTHER" id="PTHR34773:SF1">
    <property type="entry name" value="FLAGELLAR SECRETION CHAPERONE FLIS"/>
    <property type="match status" value="1"/>
</dbReference>
<dbReference type="RefSeq" id="WP_051639174.1">
    <property type="nucleotide sequence ID" value="NZ_FUXX01000016.1"/>
</dbReference>